<dbReference type="Gene3D" id="2.60.410.10">
    <property type="entry name" value="D-Ala-D-Ala carboxypeptidase, C-terminal domain"/>
    <property type="match status" value="1"/>
</dbReference>
<dbReference type="PRINTS" id="PR00725">
    <property type="entry name" value="DADACBPTASE1"/>
</dbReference>
<reference evidence="15" key="1">
    <citation type="submission" date="2024-05" db="EMBL/GenBank/DDBJ databases">
        <title>Metabacillus sp. nov., isolated from the rhizosphere soil of tomato plants.</title>
        <authorList>
            <person name="Ma R."/>
        </authorList>
    </citation>
    <scope>NUCLEOTIDE SEQUENCE</scope>
    <source>
        <strain evidence="15">DBTR6</strain>
    </source>
</reference>
<evidence type="ECO:0000256" key="8">
    <source>
        <dbReference type="ARBA" id="ARBA00022801"/>
    </source>
</evidence>
<dbReference type="InterPro" id="IPR018044">
    <property type="entry name" value="Peptidase_S11"/>
</dbReference>
<dbReference type="RefSeq" id="WP_224141590.1">
    <property type="nucleotide sequence ID" value="NZ_JAIQUM010000089.1"/>
</dbReference>
<evidence type="ECO:0000256" key="9">
    <source>
        <dbReference type="ARBA" id="ARBA00022960"/>
    </source>
</evidence>
<accession>A0ABS7UZ25</accession>
<dbReference type="PANTHER" id="PTHR21581:SF11">
    <property type="entry name" value="D-ALANYL-D-ALANINE CARBOXYPEPTIDASE DACA"/>
    <property type="match status" value="1"/>
</dbReference>
<dbReference type="Pfam" id="PF07943">
    <property type="entry name" value="PBP5_C"/>
    <property type="match status" value="1"/>
</dbReference>
<dbReference type="InterPro" id="IPR037167">
    <property type="entry name" value="Peptidase_S11_C_sf"/>
</dbReference>
<sequence>MNNKKIKQLMAVIFAFTFIVSAFYPYTKVNAAEEPISVNAASAIIIEETTGTILYGKNIDEKLPVASMAKIMTEYLVLEAIKDKKITWDQTYTPSDYVYKISQNRDLSNVPLRQDGSYTVKELYEATAIYSANGAAIGLAEIIAGSETNFIKMMNEKAAELGLTNFEFVNATGLENKDLIGMQPEGTSVDQENRVSARDMAILAQRLVKDYPEVLDTASISKKVFREGTDDRTEMPNWNWMLPGLVYEYEGVDGLKTGSTSNAGSNFTATAMRNGMRVISVVMNADDGSGTLHTPRFTETKKMLDYAFNNFSVKEVFPANYQIKNQSSIPVVKGKEDKVSIQTKSPLALVVKKGEEDAFKPIFTIDESQLTKNGELTAPIKEGQKVGVMTAKYEGKGQALDFVDQTKKAQVDIVTKEAVEKANWFILSMRGIGGFFSGLWGTITDTVKGWF</sequence>
<proteinExistence type="inferred from homology"/>
<keyword evidence="8" id="KW-0378">Hydrolase</keyword>
<name>A0ABS7UZ25_9BACI</name>
<feature type="domain" description="Peptidase S11 D-Ala-D-Ala carboxypeptidase A C-terminal" evidence="14">
    <location>
        <begin position="311"/>
        <end position="421"/>
    </location>
</feature>
<keyword evidence="5 15" id="KW-0121">Carboxypeptidase</keyword>
<dbReference type="SUPFAM" id="SSF69189">
    <property type="entry name" value="Penicillin-binding protein associated domain"/>
    <property type="match status" value="1"/>
</dbReference>
<dbReference type="EMBL" id="JAIQUM010000089">
    <property type="protein sequence ID" value="MBZ5753159.1"/>
    <property type="molecule type" value="Genomic_DNA"/>
</dbReference>
<evidence type="ECO:0000256" key="13">
    <source>
        <dbReference type="RuleBase" id="RU004016"/>
    </source>
</evidence>
<dbReference type="GO" id="GO:0004180">
    <property type="term" value="F:carboxypeptidase activity"/>
    <property type="evidence" value="ECO:0007669"/>
    <property type="project" value="UniProtKB-KW"/>
</dbReference>
<evidence type="ECO:0000256" key="7">
    <source>
        <dbReference type="ARBA" id="ARBA00022729"/>
    </source>
</evidence>
<evidence type="ECO:0000256" key="2">
    <source>
        <dbReference type="ARBA" id="ARBA00004752"/>
    </source>
</evidence>
<evidence type="ECO:0000256" key="3">
    <source>
        <dbReference type="ARBA" id="ARBA00007164"/>
    </source>
</evidence>
<keyword evidence="10" id="KW-0573">Peptidoglycan synthesis</keyword>
<evidence type="ECO:0000256" key="10">
    <source>
        <dbReference type="ARBA" id="ARBA00022984"/>
    </source>
</evidence>
<evidence type="ECO:0000313" key="16">
    <source>
        <dbReference type="Proteomes" id="UP001165287"/>
    </source>
</evidence>
<comment type="pathway">
    <text evidence="2">Cell wall biogenesis; peptidoglycan biosynthesis.</text>
</comment>
<dbReference type="Proteomes" id="UP001165287">
    <property type="component" value="Unassembled WGS sequence"/>
</dbReference>
<comment type="function">
    <text evidence="1">Removes C-terminal D-alanyl residues from sugar-peptide cell wall precursors.</text>
</comment>
<dbReference type="SMART" id="SM00936">
    <property type="entry name" value="PBP5_C"/>
    <property type="match status" value="1"/>
</dbReference>
<comment type="caution">
    <text evidence="15">The sequence shown here is derived from an EMBL/GenBank/DDBJ whole genome shotgun (WGS) entry which is preliminary data.</text>
</comment>
<organism evidence="15 16">
    <name type="scientific">Metabacillus rhizolycopersici</name>
    <dbReference type="NCBI Taxonomy" id="2875709"/>
    <lineage>
        <taxon>Bacteria</taxon>
        <taxon>Bacillati</taxon>
        <taxon>Bacillota</taxon>
        <taxon>Bacilli</taxon>
        <taxon>Bacillales</taxon>
        <taxon>Bacillaceae</taxon>
        <taxon>Metabacillus</taxon>
    </lineage>
</organism>
<evidence type="ECO:0000256" key="6">
    <source>
        <dbReference type="ARBA" id="ARBA00022670"/>
    </source>
</evidence>
<gene>
    <name evidence="15" type="ORF">K9V48_23765</name>
</gene>
<evidence type="ECO:0000259" key="14">
    <source>
        <dbReference type="SMART" id="SM00936"/>
    </source>
</evidence>
<dbReference type="PANTHER" id="PTHR21581">
    <property type="entry name" value="D-ALANYL-D-ALANINE CARBOXYPEPTIDASE"/>
    <property type="match status" value="1"/>
</dbReference>
<dbReference type="InterPro" id="IPR001967">
    <property type="entry name" value="Peptidase_S11_N"/>
</dbReference>
<dbReference type="Gene3D" id="3.40.710.10">
    <property type="entry name" value="DD-peptidase/beta-lactamase superfamily"/>
    <property type="match status" value="1"/>
</dbReference>
<dbReference type="SUPFAM" id="SSF56601">
    <property type="entry name" value="beta-lactamase/transpeptidase-like"/>
    <property type="match status" value="1"/>
</dbReference>
<dbReference type="EC" id="3.4.16.4" evidence="4"/>
<keyword evidence="7" id="KW-0732">Signal</keyword>
<dbReference type="InterPro" id="IPR015956">
    <property type="entry name" value="Peniciliin-bd_prot_C_sf"/>
</dbReference>
<evidence type="ECO:0000313" key="15">
    <source>
        <dbReference type="EMBL" id="MBZ5753159.1"/>
    </source>
</evidence>
<keyword evidence="6" id="KW-0645">Protease</keyword>
<comment type="catalytic activity">
    <reaction evidence="12">
        <text>Preferential cleavage: (Ac)2-L-Lys-D-Ala-|-D-Ala. Also transpeptidation of peptidyl-alanyl moieties that are N-acyl substituents of D-alanine.</text>
        <dbReference type="EC" id="3.4.16.4"/>
    </reaction>
</comment>
<dbReference type="Pfam" id="PF00768">
    <property type="entry name" value="Peptidase_S11"/>
    <property type="match status" value="1"/>
</dbReference>
<comment type="similarity">
    <text evidence="3 13">Belongs to the peptidase S11 family.</text>
</comment>
<evidence type="ECO:0000256" key="1">
    <source>
        <dbReference type="ARBA" id="ARBA00003217"/>
    </source>
</evidence>
<dbReference type="InterPro" id="IPR012338">
    <property type="entry name" value="Beta-lactam/transpept-like"/>
</dbReference>
<protein>
    <recommendedName>
        <fullName evidence="4">serine-type D-Ala-D-Ala carboxypeptidase</fullName>
        <ecNumber evidence="4">3.4.16.4</ecNumber>
    </recommendedName>
</protein>
<keyword evidence="9" id="KW-0133">Cell shape</keyword>
<evidence type="ECO:0000256" key="11">
    <source>
        <dbReference type="ARBA" id="ARBA00023316"/>
    </source>
</evidence>
<evidence type="ECO:0000256" key="4">
    <source>
        <dbReference type="ARBA" id="ARBA00012448"/>
    </source>
</evidence>
<evidence type="ECO:0000256" key="5">
    <source>
        <dbReference type="ARBA" id="ARBA00022645"/>
    </source>
</evidence>
<dbReference type="InterPro" id="IPR012907">
    <property type="entry name" value="Peptidase_S11_C"/>
</dbReference>
<keyword evidence="16" id="KW-1185">Reference proteome</keyword>
<evidence type="ECO:0000256" key="12">
    <source>
        <dbReference type="ARBA" id="ARBA00034000"/>
    </source>
</evidence>
<keyword evidence="11" id="KW-0961">Cell wall biogenesis/degradation</keyword>